<evidence type="ECO:0000256" key="10">
    <source>
        <dbReference type="ARBA" id="ARBA00023270"/>
    </source>
</evidence>
<dbReference type="NCBIfam" id="TIGR03330">
    <property type="entry name" value="SAM_DCase_Bsu"/>
    <property type="match status" value="1"/>
</dbReference>
<comment type="subunit">
    <text evidence="2 15">Heterotetramer of two alpha and two beta chains arranged as a dimer of alpha/beta heterodimers.</text>
</comment>
<dbReference type="InterPro" id="IPR003826">
    <property type="entry name" value="AdoMetDC_fam_prok"/>
</dbReference>
<name>A0A419T0F5_9FIRM</name>
<evidence type="ECO:0000256" key="7">
    <source>
        <dbReference type="ARBA" id="ARBA00023115"/>
    </source>
</evidence>
<dbReference type="GO" id="GO:0004014">
    <property type="term" value="F:adenosylmethionine decarboxylase activity"/>
    <property type="evidence" value="ECO:0007669"/>
    <property type="project" value="UniProtKB-UniRule"/>
</dbReference>
<feature type="modified residue" description="Pyruvic acid (Ser); by autocatalysis" evidence="15">
    <location>
        <position position="65"/>
    </location>
</feature>
<evidence type="ECO:0000256" key="8">
    <source>
        <dbReference type="ARBA" id="ARBA00023145"/>
    </source>
</evidence>
<comment type="caution">
    <text evidence="16">The sequence shown here is derived from an EMBL/GenBank/DDBJ whole genome shotgun (WGS) entry which is preliminary data.</text>
</comment>
<feature type="active site" description="Schiff-base intermediate with substrate; via pyruvic acid" evidence="15">
    <location>
        <position position="65"/>
    </location>
</feature>
<keyword evidence="9 15" id="KW-0456">Lyase</keyword>
<dbReference type="FunFam" id="3.30.360.110:FF:000001">
    <property type="entry name" value="S-adenosylmethionine decarboxylase proenzyme"/>
    <property type="match status" value="1"/>
</dbReference>
<keyword evidence="8 15" id="KW-0865">Zymogen</keyword>
<dbReference type="PANTHER" id="PTHR33866:SF2">
    <property type="entry name" value="S-ADENOSYLMETHIONINE DECARBOXYLASE PROENZYME"/>
    <property type="match status" value="1"/>
</dbReference>
<dbReference type="GO" id="GO:0005829">
    <property type="term" value="C:cytosol"/>
    <property type="evidence" value="ECO:0007669"/>
    <property type="project" value="TreeGrafter"/>
</dbReference>
<dbReference type="InterPro" id="IPR016067">
    <property type="entry name" value="S-AdoMet_deCO2ase_core"/>
</dbReference>
<dbReference type="GO" id="GO:0008295">
    <property type="term" value="P:spermidine biosynthetic process"/>
    <property type="evidence" value="ECO:0007669"/>
    <property type="project" value="UniProtKB-UniRule"/>
</dbReference>
<evidence type="ECO:0000256" key="9">
    <source>
        <dbReference type="ARBA" id="ARBA00023239"/>
    </source>
</evidence>
<keyword evidence="3 15" id="KW-0949">S-adenosyl-L-methionine</keyword>
<keyword evidence="17" id="KW-1185">Reference proteome</keyword>
<keyword evidence="11 15" id="KW-0670">Pyruvate</keyword>
<protein>
    <recommendedName>
        <fullName evidence="15">S-adenosylmethionine decarboxylase proenzyme</fullName>
        <shortName evidence="15">AdoMetDC</shortName>
        <shortName evidence="15">SAMDC</shortName>
        <ecNumber evidence="15">4.1.1.50</ecNumber>
    </recommendedName>
    <component>
        <recommendedName>
            <fullName evidence="15">S-adenosylmethionine decarboxylase beta chain</fullName>
        </recommendedName>
    </component>
    <component>
        <recommendedName>
            <fullName evidence="15">S-adenosylmethionine decarboxylase alpha chain</fullName>
        </recommendedName>
    </component>
</protein>
<gene>
    <name evidence="15" type="primary">speH</name>
    <name evidence="16" type="ORF">BET03_13100</name>
</gene>
<dbReference type="RefSeq" id="WP_120169815.1">
    <property type="nucleotide sequence ID" value="NZ_MCIB01000026.1"/>
</dbReference>
<dbReference type="InterPro" id="IPR017716">
    <property type="entry name" value="S-AdoMet_deCOase_pro-enz"/>
</dbReference>
<keyword evidence="7 15" id="KW-0620">Polyamine biosynthesis</keyword>
<evidence type="ECO:0000313" key="16">
    <source>
        <dbReference type="EMBL" id="RKD30911.1"/>
    </source>
</evidence>
<dbReference type="UniPathway" id="UPA00331">
    <property type="reaction ID" value="UER00451"/>
</dbReference>
<evidence type="ECO:0000256" key="4">
    <source>
        <dbReference type="ARBA" id="ARBA00022793"/>
    </source>
</evidence>
<feature type="active site" description="Proton acceptor; for processing activity" evidence="15">
    <location>
        <position position="70"/>
    </location>
</feature>
<evidence type="ECO:0000313" key="17">
    <source>
        <dbReference type="Proteomes" id="UP000284177"/>
    </source>
</evidence>
<comment type="function">
    <text evidence="13 15">Catalyzes the decarboxylation of S-adenosylmethionine to S-adenosylmethioninamine (dcAdoMet), the propylamine donor required for the synthesis of the polyamines spermine and spermidine from the diamine putrescine.</text>
</comment>
<reference evidence="16 17" key="1">
    <citation type="submission" date="2016-08" db="EMBL/GenBank/DDBJ databases">
        <title>Novel Firmicutes and Novel Genomes.</title>
        <authorList>
            <person name="Poppleton D.I."/>
            <person name="Gribaldo S."/>
        </authorList>
    </citation>
    <scope>NUCLEOTIDE SEQUENCE [LARGE SCALE GENOMIC DNA]</scope>
    <source>
        <strain evidence="16 17">CTT3</strain>
    </source>
</reference>
<feature type="chain" id="PRO_5023570018" description="S-adenosylmethionine decarboxylase beta chain" evidence="15">
    <location>
        <begin position="1"/>
        <end position="64"/>
    </location>
</feature>
<evidence type="ECO:0000256" key="15">
    <source>
        <dbReference type="HAMAP-Rule" id="MF_00464"/>
    </source>
</evidence>
<dbReference type="PANTHER" id="PTHR33866">
    <property type="entry name" value="S-ADENOSYLMETHIONINE DECARBOXYLASE PROENZYME"/>
    <property type="match status" value="1"/>
</dbReference>
<dbReference type="AlphaFoldDB" id="A0A419T0F5"/>
<evidence type="ECO:0000256" key="11">
    <source>
        <dbReference type="ARBA" id="ARBA00023317"/>
    </source>
</evidence>
<evidence type="ECO:0000256" key="2">
    <source>
        <dbReference type="ARBA" id="ARBA00011601"/>
    </source>
</evidence>
<evidence type="ECO:0000256" key="6">
    <source>
        <dbReference type="ARBA" id="ARBA00023066"/>
    </source>
</evidence>
<dbReference type="Proteomes" id="UP000284177">
    <property type="component" value="Unassembled WGS sequence"/>
</dbReference>
<keyword evidence="6 15" id="KW-0745">Spermidine biosynthesis</keyword>
<dbReference type="Gene3D" id="3.30.360.110">
    <property type="entry name" value="S-adenosylmethionine decarboxylase domain"/>
    <property type="match status" value="1"/>
</dbReference>
<evidence type="ECO:0000256" key="12">
    <source>
        <dbReference type="ARBA" id="ARBA00048112"/>
    </source>
</evidence>
<dbReference type="InterPro" id="IPR042286">
    <property type="entry name" value="AdoMetDC_C"/>
</dbReference>
<dbReference type="InterPro" id="IPR042284">
    <property type="entry name" value="AdoMetDC_N"/>
</dbReference>
<feature type="site" description="Cleavage (non-hydrolytic); by autolysis" evidence="15">
    <location>
        <begin position="64"/>
        <end position="65"/>
    </location>
</feature>
<comment type="catalytic activity">
    <reaction evidence="12 15">
        <text>S-adenosyl-L-methionine + H(+) = S-adenosyl 3-(methylsulfanyl)propylamine + CO2</text>
        <dbReference type="Rhea" id="RHEA:15981"/>
        <dbReference type="ChEBI" id="CHEBI:15378"/>
        <dbReference type="ChEBI" id="CHEBI:16526"/>
        <dbReference type="ChEBI" id="CHEBI:57443"/>
        <dbReference type="ChEBI" id="CHEBI:59789"/>
        <dbReference type="EC" id="4.1.1.50"/>
    </reaction>
</comment>
<dbReference type="OrthoDB" id="9793120at2"/>
<sequence>MKTEQLGRHILAEFYNCDKEILNDHKLIEKYMNEAAEEANATIVKSVFHLFNPWGVSGVVVIQESHLTIHTWPEYGYAAVDLFTCGEEVNPWVAFDYLKKKIKAEKTETTEVPRGIVDKIKRFSNGELDRINVKHKPEIKKAANSR</sequence>
<evidence type="ECO:0000256" key="5">
    <source>
        <dbReference type="ARBA" id="ARBA00022813"/>
    </source>
</evidence>
<evidence type="ECO:0000256" key="3">
    <source>
        <dbReference type="ARBA" id="ARBA00022691"/>
    </source>
</evidence>
<feature type="active site" description="Proton donor; for catalytic activity" evidence="15">
    <location>
        <position position="85"/>
    </location>
</feature>
<dbReference type="SUPFAM" id="SSF56276">
    <property type="entry name" value="S-adenosylmethionine decarboxylase"/>
    <property type="match status" value="1"/>
</dbReference>
<dbReference type="HAMAP" id="MF_00464">
    <property type="entry name" value="AdoMetDC_1"/>
    <property type="match status" value="1"/>
</dbReference>
<comment type="similarity">
    <text evidence="14 15">Belongs to the prokaryotic AdoMetDC family. Type 1 subfamily.</text>
</comment>
<dbReference type="EC" id="4.1.1.50" evidence="15"/>
<keyword evidence="5 15" id="KW-0068">Autocatalytic cleavage</keyword>
<dbReference type="EMBL" id="MCIB01000026">
    <property type="protein sequence ID" value="RKD30911.1"/>
    <property type="molecule type" value="Genomic_DNA"/>
</dbReference>
<feature type="chain" id="PRO_5023570017" description="S-adenosylmethionine decarboxylase alpha chain" evidence="15">
    <location>
        <begin position="65"/>
        <end position="146"/>
    </location>
</feature>
<keyword evidence="10 15" id="KW-0704">Schiff base</keyword>
<comment type="PTM">
    <text evidence="15">Is synthesized initially as an inactive proenzyme. Formation of the active enzyme involves a self-maturation process in which the active site pyruvoyl group is generated from an internal serine residue via an autocatalytic post-translational modification. Two non-identical subunits are generated from the proenzyme in this reaction, and the pyruvate is formed at the N-terminus of the alpha chain, which is derived from the carboxyl end of the proenzyme. The post-translation cleavage follows an unusual pathway, termed non-hydrolytic serinolysis, in which the side chain hydroxyl group of the serine supplies its oxygen atom to form the C-terminus of the beta chain, while the remainder of the serine residue undergoes an oxidative deamination to produce ammonia and the pyruvoyl group blocking the N-terminus of the alpha chain.</text>
</comment>
<comment type="pathway">
    <text evidence="1 15">Amine and polyamine biosynthesis; S-adenosylmethioninamine biosynthesis; S-adenosylmethioninamine from S-adenosyl-L-methionine: step 1/1.</text>
</comment>
<organism evidence="16 17">
    <name type="scientific">Thermohalobacter berrensis</name>
    <dbReference type="NCBI Taxonomy" id="99594"/>
    <lineage>
        <taxon>Bacteria</taxon>
        <taxon>Bacillati</taxon>
        <taxon>Bacillota</taxon>
        <taxon>Tissierellia</taxon>
        <taxon>Tissierellales</taxon>
        <taxon>Thermohalobacteraceae</taxon>
        <taxon>Thermohalobacter</taxon>
    </lineage>
</organism>
<evidence type="ECO:0000256" key="13">
    <source>
        <dbReference type="ARBA" id="ARBA00056215"/>
    </source>
</evidence>
<keyword evidence="4 15" id="KW-0210">Decarboxylase</keyword>
<evidence type="ECO:0000256" key="14">
    <source>
        <dbReference type="ARBA" id="ARBA00061583"/>
    </source>
</evidence>
<dbReference type="Pfam" id="PF02675">
    <property type="entry name" value="AdoMet_dc"/>
    <property type="match status" value="1"/>
</dbReference>
<evidence type="ECO:0000256" key="1">
    <source>
        <dbReference type="ARBA" id="ARBA00004911"/>
    </source>
</evidence>
<dbReference type="Gene3D" id="3.30.160.750">
    <property type="match status" value="1"/>
</dbReference>
<comment type="cofactor">
    <cofactor evidence="15">
        <name>pyruvate</name>
        <dbReference type="ChEBI" id="CHEBI:15361"/>
    </cofactor>
    <text evidence="15">Binds 1 pyruvoyl group covalently per subunit.</text>
</comment>
<accession>A0A419T0F5</accession>
<proteinExistence type="inferred from homology"/>